<feature type="transmembrane region" description="Helical" evidence="1">
    <location>
        <begin position="20"/>
        <end position="43"/>
    </location>
</feature>
<sequence>MKKITTYFKDNFSPQKQKKFAITLILFSLVPLILGIVTFASAMSPQYKTLLGSGLFLIGDIVYYVGIALLGKTFYEKYQRFFRRSYWARKYKMLVS</sequence>
<protein>
    <recommendedName>
        <fullName evidence="4">Transporter suffix domain-containing protein</fullName>
    </recommendedName>
</protein>
<evidence type="ECO:0000313" key="3">
    <source>
        <dbReference type="Proteomes" id="UP000004095"/>
    </source>
</evidence>
<dbReference type="RefSeq" id="WP_002696586.1">
    <property type="nucleotide sequence ID" value="NZ_AAWS01000012.1"/>
</dbReference>
<evidence type="ECO:0000313" key="2">
    <source>
        <dbReference type="EMBL" id="EAY29058.1"/>
    </source>
</evidence>
<comment type="caution">
    <text evidence="2">The sequence shown here is derived from an EMBL/GenBank/DDBJ whole genome shotgun (WGS) entry which is preliminary data.</text>
</comment>
<dbReference type="InterPro" id="IPR047961">
    <property type="entry name" value="Transp_suffix-like"/>
</dbReference>
<gene>
    <name evidence="2" type="ORF">M23134_02248</name>
</gene>
<evidence type="ECO:0000256" key="1">
    <source>
        <dbReference type="SAM" id="Phobius"/>
    </source>
</evidence>
<dbReference type="NCBIfam" id="NF033684">
    <property type="entry name" value="suffix_2_RND"/>
    <property type="match status" value="1"/>
</dbReference>
<name>A1ZK32_MICM2</name>
<dbReference type="EMBL" id="AAWS01000012">
    <property type="protein sequence ID" value="EAY29058.1"/>
    <property type="molecule type" value="Genomic_DNA"/>
</dbReference>
<dbReference type="AlphaFoldDB" id="A1ZK32"/>
<organism evidence="2 3">
    <name type="scientific">Microscilla marina ATCC 23134</name>
    <dbReference type="NCBI Taxonomy" id="313606"/>
    <lineage>
        <taxon>Bacteria</taxon>
        <taxon>Pseudomonadati</taxon>
        <taxon>Bacteroidota</taxon>
        <taxon>Cytophagia</taxon>
        <taxon>Cytophagales</taxon>
        <taxon>Microscillaceae</taxon>
        <taxon>Microscilla</taxon>
    </lineage>
</organism>
<keyword evidence="1" id="KW-1133">Transmembrane helix</keyword>
<dbReference type="Proteomes" id="UP000004095">
    <property type="component" value="Unassembled WGS sequence"/>
</dbReference>
<reference evidence="2 3" key="1">
    <citation type="submission" date="2007-01" db="EMBL/GenBank/DDBJ databases">
        <authorList>
            <person name="Haygood M."/>
            <person name="Podell S."/>
            <person name="Anderson C."/>
            <person name="Hopkinson B."/>
            <person name="Roe K."/>
            <person name="Barbeau K."/>
            <person name="Gaasterland T."/>
            <person name="Ferriera S."/>
            <person name="Johnson J."/>
            <person name="Kravitz S."/>
            <person name="Beeson K."/>
            <person name="Sutton G."/>
            <person name="Rogers Y.-H."/>
            <person name="Friedman R."/>
            <person name="Frazier M."/>
            <person name="Venter J.C."/>
        </authorList>
    </citation>
    <scope>NUCLEOTIDE SEQUENCE [LARGE SCALE GENOMIC DNA]</scope>
    <source>
        <strain evidence="2 3">ATCC 23134</strain>
    </source>
</reference>
<evidence type="ECO:0008006" key="4">
    <source>
        <dbReference type="Google" id="ProtNLM"/>
    </source>
</evidence>
<keyword evidence="1" id="KW-0472">Membrane</keyword>
<feature type="transmembrane region" description="Helical" evidence="1">
    <location>
        <begin position="55"/>
        <end position="75"/>
    </location>
</feature>
<keyword evidence="1" id="KW-0812">Transmembrane</keyword>
<accession>A1ZK32</accession>
<keyword evidence="3" id="KW-1185">Reference proteome</keyword>
<proteinExistence type="predicted"/>